<evidence type="ECO:0000313" key="1">
    <source>
        <dbReference type="EMBL" id="NMP23800.1"/>
    </source>
</evidence>
<reference evidence="1 2" key="1">
    <citation type="submission" date="2020-04" db="EMBL/GenBank/DDBJ databases">
        <authorList>
            <person name="Zhang R."/>
            <person name="Schippers A."/>
        </authorList>
    </citation>
    <scope>NUCLEOTIDE SEQUENCE [LARGE SCALE GENOMIC DNA]</scope>
    <source>
        <strain evidence="1 2">DSM 109850</strain>
    </source>
</reference>
<evidence type="ECO:0000313" key="2">
    <source>
        <dbReference type="Proteomes" id="UP000533476"/>
    </source>
</evidence>
<dbReference type="RefSeq" id="WP_169101387.1">
    <property type="nucleotide sequence ID" value="NZ_JABBVZ010000067.1"/>
</dbReference>
<gene>
    <name evidence="1" type="ORF">HIJ39_15790</name>
</gene>
<dbReference type="Proteomes" id="UP000533476">
    <property type="component" value="Unassembled WGS sequence"/>
</dbReference>
<dbReference type="EMBL" id="JABBVZ010000067">
    <property type="protein sequence ID" value="NMP23800.1"/>
    <property type="molecule type" value="Genomic_DNA"/>
</dbReference>
<proteinExistence type="predicted"/>
<keyword evidence="2" id="KW-1185">Reference proteome</keyword>
<protein>
    <submittedName>
        <fullName evidence="1">Uncharacterized protein</fullName>
    </submittedName>
</protein>
<dbReference type="AlphaFoldDB" id="A0A7Y0L5X6"/>
<sequence length="70" mass="7752">MCEHGRQMGGREGFVCLDCGTRFPVQPVAPLTADQQAKVRAVLDLAQDRGMLTPAEAAHLWTVWEEATQR</sequence>
<name>A0A7Y0L5X6_9FIRM</name>
<organism evidence="1 2">
    <name type="scientific">Sulfobacillus harzensis</name>
    <dbReference type="NCBI Taxonomy" id="2729629"/>
    <lineage>
        <taxon>Bacteria</taxon>
        <taxon>Bacillati</taxon>
        <taxon>Bacillota</taxon>
        <taxon>Clostridia</taxon>
        <taxon>Eubacteriales</taxon>
        <taxon>Clostridiales Family XVII. Incertae Sedis</taxon>
        <taxon>Sulfobacillus</taxon>
    </lineage>
</organism>
<accession>A0A7Y0L5X6</accession>
<comment type="caution">
    <text evidence="1">The sequence shown here is derived from an EMBL/GenBank/DDBJ whole genome shotgun (WGS) entry which is preliminary data.</text>
</comment>